<accession>A0A4Q2SCK2</accession>
<evidence type="ECO:0000259" key="4">
    <source>
        <dbReference type="Pfam" id="PF08240"/>
    </source>
</evidence>
<dbReference type="InterPro" id="IPR013154">
    <property type="entry name" value="ADH-like_N"/>
</dbReference>
<evidence type="ECO:0000313" key="6">
    <source>
        <dbReference type="Proteomes" id="UP000293291"/>
    </source>
</evidence>
<reference evidence="5 6" key="1">
    <citation type="submission" date="2019-01" db="EMBL/GenBank/DDBJ databases">
        <title>Novel species of Nocardioides.</title>
        <authorList>
            <person name="Liu Q."/>
            <person name="Xin Y.-H."/>
        </authorList>
    </citation>
    <scope>NUCLEOTIDE SEQUENCE [LARGE SCALE GENOMIC DNA]</scope>
    <source>
        <strain evidence="5 6">CGMCC 4.6875</strain>
    </source>
</reference>
<dbReference type="Pfam" id="PF00107">
    <property type="entry name" value="ADH_zinc_N"/>
    <property type="match status" value="1"/>
</dbReference>
<organism evidence="5 6">
    <name type="scientific">Nocardioides ganghwensis</name>
    <dbReference type="NCBI Taxonomy" id="252230"/>
    <lineage>
        <taxon>Bacteria</taxon>
        <taxon>Bacillati</taxon>
        <taxon>Actinomycetota</taxon>
        <taxon>Actinomycetes</taxon>
        <taxon>Propionibacteriales</taxon>
        <taxon>Nocardioidaceae</taxon>
        <taxon>Nocardioides</taxon>
    </lineage>
</organism>
<dbReference type="EMBL" id="SDWU01000017">
    <property type="protein sequence ID" value="RYB99844.1"/>
    <property type="molecule type" value="Genomic_DNA"/>
</dbReference>
<dbReference type="InterPro" id="IPR011032">
    <property type="entry name" value="GroES-like_sf"/>
</dbReference>
<evidence type="ECO:0000256" key="1">
    <source>
        <dbReference type="ARBA" id="ARBA00001947"/>
    </source>
</evidence>
<evidence type="ECO:0000313" key="5">
    <source>
        <dbReference type="EMBL" id="RYB99844.1"/>
    </source>
</evidence>
<keyword evidence="6" id="KW-1185">Reference proteome</keyword>
<feature type="domain" description="Alcohol dehydrogenase-like N-terminal" evidence="4">
    <location>
        <begin position="37"/>
        <end position="135"/>
    </location>
</feature>
<dbReference type="PANTHER" id="PTHR43401">
    <property type="entry name" value="L-THREONINE 3-DEHYDROGENASE"/>
    <property type="match status" value="1"/>
</dbReference>
<dbReference type="Pfam" id="PF08240">
    <property type="entry name" value="ADH_N"/>
    <property type="match status" value="1"/>
</dbReference>
<evidence type="ECO:0000256" key="2">
    <source>
        <dbReference type="ARBA" id="ARBA00023002"/>
    </source>
</evidence>
<name>A0A4Q2SCK2_9ACTN</name>
<proteinExistence type="predicted"/>
<keyword evidence="2" id="KW-0560">Oxidoreductase</keyword>
<dbReference type="GO" id="GO:0016491">
    <property type="term" value="F:oxidoreductase activity"/>
    <property type="evidence" value="ECO:0007669"/>
    <property type="project" value="UniProtKB-KW"/>
</dbReference>
<gene>
    <name evidence="5" type="ORF">EUA07_15235</name>
</gene>
<comment type="caution">
    <text evidence="5">The sequence shown here is derived from an EMBL/GenBank/DDBJ whole genome shotgun (WGS) entry which is preliminary data.</text>
</comment>
<dbReference type="RefSeq" id="WP_129456037.1">
    <property type="nucleotide sequence ID" value="NZ_JACXYX010000017.1"/>
</dbReference>
<dbReference type="SUPFAM" id="SSF51735">
    <property type="entry name" value="NAD(P)-binding Rossmann-fold domains"/>
    <property type="match status" value="1"/>
</dbReference>
<feature type="domain" description="Alcohol dehydrogenase-like C-terminal" evidence="3">
    <location>
        <begin position="216"/>
        <end position="339"/>
    </location>
</feature>
<evidence type="ECO:0000259" key="3">
    <source>
        <dbReference type="Pfam" id="PF00107"/>
    </source>
</evidence>
<dbReference type="Gene3D" id="3.40.50.720">
    <property type="entry name" value="NAD(P)-binding Rossmann-like Domain"/>
    <property type="match status" value="1"/>
</dbReference>
<sequence>MPSSDTSRPTPARLTRAARIHGTHKVAVGEFELPDIGPDELLLRVVSSSMCLSTYKAMSLGSEHKRVPDTISSEPVITGHEFAGVLEEVGADLADRFTAGQSVAILPTMGLPSGYSPGYSYPYFGGDATYCIVPAIAVEKGCVLPYDDGYYANGSLAEPMSCIIGAFRSNYHTEPLVWEHHMGLKPGGRLALLGSGGAMGIGALDYALHGPFTPSLVVAVDVDAERLERLRTLFPAEEARRRGCRLEVVDASGLDPVEALRAISPDGYDDVVVFAAITELVEAGDAVLAHDGCLNFFAGPTDKTFSASLNLYNIHYESTHLVGTSGGSRSDMEESLALSASGAINPSRMVTHVGGLEAVPDALSDLPSFTGGKILIYPHVDMDLTAIADFEAHAEQDPRFARLAEICAEQDDIWNQAAEEYVLEAFASEVRT</sequence>
<dbReference type="InterPro" id="IPR013149">
    <property type="entry name" value="ADH-like_C"/>
</dbReference>
<dbReference type="Proteomes" id="UP000293291">
    <property type="component" value="Unassembled WGS sequence"/>
</dbReference>
<dbReference type="PANTHER" id="PTHR43401:SF2">
    <property type="entry name" value="L-THREONINE 3-DEHYDROGENASE"/>
    <property type="match status" value="1"/>
</dbReference>
<dbReference type="SUPFAM" id="SSF50129">
    <property type="entry name" value="GroES-like"/>
    <property type="match status" value="1"/>
</dbReference>
<dbReference type="Gene3D" id="3.90.180.10">
    <property type="entry name" value="Medium-chain alcohol dehydrogenases, catalytic domain"/>
    <property type="match status" value="1"/>
</dbReference>
<dbReference type="InterPro" id="IPR036291">
    <property type="entry name" value="NAD(P)-bd_dom_sf"/>
</dbReference>
<dbReference type="InterPro" id="IPR050129">
    <property type="entry name" value="Zn_alcohol_dh"/>
</dbReference>
<comment type="cofactor">
    <cofactor evidence="1">
        <name>Zn(2+)</name>
        <dbReference type="ChEBI" id="CHEBI:29105"/>
    </cofactor>
</comment>
<protein>
    <submittedName>
        <fullName evidence="5">L-sorbose 1-phosphate reductase</fullName>
    </submittedName>
</protein>
<dbReference type="AlphaFoldDB" id="A0A4Q2SCK2"/>
<dbReference type="OrthoDB" id="9797931at2"/>